<dbReference type="Pfam" id="PF04230">
    <property type="entry name" value="PS_pyruv_trans"/>
    <property type="match status" value="1"/>
</dbReference>
<dbReference type="InterPro" id="IPR007345">
    <property type="entry name" value="Polysacch_pyruvyl_Trfase"/>
</dbReference>
<protein>
    <submittedName>
        <fullName evidence="2">Polysaccharide pyruvyl transferase family protein</fullName>
    </submittedName>
</protein>
<evidence type="ECO:0000313" key="2">
    <source>
        <dbReference type="EMBL" id="TYS69705.1"/>
    </source>
</evidence>
<dbReference type="EMBL" id="VTEV01000002">
    <property type="protein sequence ID" value="TYS69705.1"/>
    <property type="molecule type" value="Genomic_DNA"/>
</dbReference>
<dbReference type="PANTHER" id="PTHR36836:SF1">
    <property type="entry name" value="COLANIC ACID BIOSYNTHESIS PROTEIN WCAK"/>
    <property type="match status" value="1"/>
</dbReference>
<dbReference type="OrthoDB" id="3188137at2"/>
<comment type="caution">
    <text evidence="2">The sequence shown here is derived from an EMBL/GenBank/DDBJ whole genome shotgun (WGS) entry which is preliminary data.</text>
</comment>
<evidence type="ECO:0000259" key="1">
    <source>
        <dbReference type="Pfam" id="PF04230"/>
    </source>
</evidence>
<sequence>MKYNKAFISAYVAGNLGDDLFIDVLCRRYPNVQFFILGSNKYKSYFSEIENLSYIGFNHYVSKIINRIEVFYFIMHFIISRFIKLNILVTGSIFEERGDYRKNMRKKKYNTSFFKDVYYLSCSMGEYKNESFINECKTVFSNVRDVCFRDSYSYDLFKDMSNIRVESDLIFQLQYDMKQPENYIVISVIDLESRDRLSSFEKEYLDKLRDIIIGLINDGKRIVLMGFCENERDHVGIEKLIKLLPEKYKSSTSVYMHDSIKGSLETLAKSSGVIATRFHSFVLAYVMNKPMYNIIYSSKTKNAINDLGNNIPNININQIDDLSISDVISALQSQPEYANNKLIPSSKNQFMFLNKVLETNAD</sequence>
<name>A0A5D4T2U7_9BACI</name>
<dbReference type="PANTHER" id="PTHR36836">
    <property type="entry name" value="COLANIC ACID BIOSYNTHESIS PROTEIN WCAK"/>
    <property type="match status" value="1"/>
</dbReference>
<feature type="domain" description="Polysaccharide pyruvyl transferase" evidence="1">
    <location>
        <begin position="15"/>
        <end position="298"/>
    </location>
</feature>
<reference evidence="2 3" key="1">
    <citation type="submission" date="2019-08" db="EMBL/GenBank/DDBJ databases">
        <title>Bacillus genomes from the desert of Cuatro Cienegas, Coahuila.</title>
        <authorList>
            <person name="Olmedo-Alvarez G."/>
        </authorList>
    </citation>
    <scope>NUCLEOTIDE SEQUENCE [LARGE SCALE GENOMIC DNA]</scope>
    <source>
        <strain evidence="2 3">CH28_1T</strain>
    </source>
</reference>
<accession>A0A5D4T2U7</accession>
<dbReference type="Proteomes" id="UP000322524">
    <property type="component" value="Unassembled WGS sequence"/>
</dbReference>
<organism evidence="2 3">
    <name type="scientific">Sutcliffiella horikoshii</name>
    <dbReference type="NCBI Taxonomy" id="79883"/>
    <lineage>
        <taxon>Bacteria</taxon>
        <taxon>Bacillati</taxon>
        <taxon>Bacillota</taxon>
        <taxon>Bacilli</taxon>
        <taxon>Bacillales</taxon>
        <taxon>Bacillaceae</taxon>
        <taxon>Sutcliffiella</taxon>
    </lineage>
</organism>
<gene>
    <name evidence="2" type="ORF">FZC76_05565</name>
</gene>
<dbReference type="RefSeq" id="WP_148987266.1">
    <property type="nucleotide sequence ID" value="NZ_VTEV01000002.1"/>
</dbReference>
<dbReference type="AlphaFoldDB" id="A0A5D4T2U7"/>
<dbReference type="GO" id="GO:0016740">
    <property type="term" value="F:transferase activity"/>
    <property type="evidence" value="ECO:0007669"/>
    <property type="project" value="UniProtKB-KW"/>
</dbReference>
<keyword evidence="2" id="KW-0808">Transferase</keyword>
<proteinExistence type="predicted"/>
<evidence type="ECO:0000313" key="3">
    <source>
        <dbReference type="Proteomes" id="UP000322524"/>
    </source>
</evidence>